<dbReference type="InterPro" id="IPR054827">
    <property type="entry name" value="thermosome_alpha"/>
</dbReference>
<evidence type="ECO:0000256" key="9">
    <source>
        <dbReference type="RuleBase" id="RU004187"/>
    </source>
</evidence>
<dbReference type="PRINTS" id="PR00304">
    <property type="entry name" value="TCOMPLEXTCP1"/>
</dbReference>
<dbReference type="Gene3D" id="3.50.7.10">
    <property type="entry name" value="GroEL"/>
    <property type="match status" value="1"/>
</dbReference>
<keyword evidence="12" id="KW-1185">Reference proteome</keyword>
<dbReference type="InterPro" id="IPR012717">
    <property type="entry name" value="Chap_CCT_delta"/>
</dbReference>
<comment type="similarity">
    <text evidence="2 9">Belongs to the TCP-1 chaperonin family.</text>
</comment>
<gene>
    <name evidence="11" type="ORF">GSTUAT00002382001</name>
</gene>
<evidence type="ECO:0000256" key="6">
    <source>
        <dbReference type="ARBA" id="ARBA00022741"/>
    </source>
</evidence>
<dbReference type="InterPro" id="IPR027410">
    <property type="entry name" value="TCP-1-like_intermed_sf"/>
</dbReference>
<dbReference type="GO" id="GO:0051082">
    <property type="term" value="F:unfolded protein binding"/>
    <property type="evidence" value="ECO:0007669"/>
    <property type="project" value="InterPro"/>
</dbReference>
<dbReference type="InterPro" id="IPR053374">
    <property type="entry name" value="TCP-1_chaperonin"/>
</dbReference>
<dbReference type="Pfam" id="PF00118">
    <property type="entry name" value="Cpn60_TCP1"/>
    <property type="match status" value="2"/>
</dbReference>
<dbReference type="InterPro" id="IPR002194">
    <property type="entry name" value="Chaperonin_TCP-1_CS"/>
</dbReference>
<proteinExistence type="inferred from homology"/>
<dbReference type="SUPFAM" id="SSF54849">
    <property type="entry name" value="GroEL-intermediate domain like"/>
    <property type="match status" value="1"/>
</dbReference>
<keyword evidence="8 9" id="KW-0143">Chaperone</keyword>
<sequence>MAATASHGPVMANTSSLKEKPMAVRTANIIAARVLTDGASQTSLGPRGMDKMIQNGKGHTLITNDGHTILKDMAVMHPAAKMLVDLSAAQDVEAGDGTTSVVVIAGSLLGAAQKLLSKGIHPTVIAESFQRAAAKAVEILTNMSTPVALADRQSLLDAASTSLSSKIVSQYSTLLGPMAVDAVLRVINPAIAENVDLNNIRIVKKVGGTIDDTELVDGLVLTQNVLKGSGGPSRMEKARIGLIQFQLSPPKPDMENQIVVNDYRQMDKILKEERTYLLNMCKKIKKAKCNVLFIQKSILRDAVNDLSLHFLAKLNILAIKDIERDEVEFICKSTGCKPIADIDSFTDDKLGTADLIEEVQSAGARIVKVTGVKTVGQTVSVLCRGANSMILDEAERSLHDALCVIRCLVKKKYVDAHLRLLLITNGAPRALIAGGGAPEIEVSRALMKAATALTGTESVCWQEFAEALEVIPTTLAENAGLNSIRVVTELRNRHEKGEKSAGVSVRRGAVTNIVDESVLQPLLVSTSAIELAAETCKMILRIDDIALSR</sequence>
<dbReference type="CDD" id="cd03338">
    <property type="entry name" value="TCP1_delta"/>
    <property type="match status" value="1"/>
</dbReference>
<dbReference type="EMBL" id="LN890972">
    <property type="protein sequence ID" value="CUS13444.1"/>
    <property type="molecule type" value="Genomic_DNA"/>
</dbReference>
<dbReference type="NCBIfam" id="NF041082">
    <property type="entry name" value="thermosome_alpha"/>
    <property type="match status" value="1"/>
</dbReference>
<dbReference type="GO" id="GO:0005832">
    <property type="term" value="C:chaperonin-containing T-complex"/>
    <property type="evidence" value="ECO:0007669"/>
    <property type="project" value="UniProtKB-ARBA"/>
</dbReference>
<evidence type="ECO:0000256" key="7">
    <source>
        <dbReference type="ARBA" id="ARBA00022840"/>
    </source>
</evidence>
<dbReference type="InterPro" id="IPR002423">
    <property type="entry name" value="Cpn60/GroEL/TCP-1"/>
</dbReference>
<dbReference type="InterPro" id="IPR027409">
    <property type="entry name" value="GroEL-like_apical_dom_sf"/>
</dbReference>
<evidence type="ECO:0000256" key="3">
    <source>
        <dbReference type="ARBA" id="ARBA00011531"/>
    </source>
</evidence>
<dbReference type="GO" id="GO:0140662">
    <property type="term" value="F:ATP-dependent protein folding chaperone"/>
    <property type="evidence" value="ECO:0007669"/>
    <property type="project" value="InterPro"/>
</dbReference>
<dbReference type="AlphaFoldDB" id="A0A292Q1Z7"/>
<dbReference type="GO" id="GO:0005524">
    <property type="term" value="F:ATP binding"/>
    <property type="evidence" value="ECO:0007669"/>
    <property type="project" value="UniProtKB-KW"/>
</dbReference>
<evidence type="ECO:0000256" key="10">
    <source>
        <dbReference type="RuleBase" id="RU004192"/>
    </source>
</evidence>
<dbReference type="Gene3D" id="3.30.260.10">
    <property type="entry name" value="TCP-1-like chaperonin intermediate domain"/>
    <property type="match status" value="1"/>
</dbReference>
<dbReference type="PANTHER" id="PTHR11353">
    <property type="entry name" value="CHAPERONIN"/>
    <property type="match status" value="1"/>
</dbReference>
<evidence type="ECO:0000256" key="8">
    <source>
        <dbReference type="ARBA" id="ARBA00023186"/>
    </source>
</evidence>
<evidence type="ECO:0000256" key="5">
    <source>
        <dbReference type="ARBA" id="ARBA00022490"/>
    </source>
</evidence>
<comment type="subcellular location">
    <subcellularLocation>
        <location evidence="1">Cytoplasm</location>
    </subcellularLocation>
</comment>
<dbReference type="InterPro" id="IPR017998">
    <property type="entry name" value="Chaperone_TCP-1"/>
</dbReference>
<evidence type="ECO:0000313" key="12">
    <source>
        <dbReference type="Proteomes" id="UP001412239"/>
    </source>
</evidence>
<dbReference type="Proteomes" id="UP001412239">
    <property type="component" value="Unassembled WGS sequence"/>
</dbReference>
<dbReference type="NCBIfam" id="NF041083">
    <property type="entry name" value="thermosome_beta"/>
    <property type="match status" value="1"/>
</dbReference>
<keyword evidence="6 9" id="KW-0547">Nucleotide-binding</keyword>
<dbReference type="FunFam" id="3.50.7.10:FF:000010">
    <property type="entry name" value="T-complex protein 1 subunit delta"/>
    <property type="match status" value="1"/>
</dbReference>
<name>A0A292Q1Z7_9PEZI</name>
<keyword evidence="7 9" id="KW-0067">ATP-binding</keyword>
<organism evidence="11 12">
    <name type="scientific">Tuber aestivum</name>
    <name type="common">summer truffle</name>
    <dbReference type="NCBI Taxonomy" id="59557"/>
    <lineage>
        <taxon>Eukaryota</taxon>
        <taxon>Fungi</taxon>
        <taxon>Dikarya</taxon>
        <taxon>Ascomycota</taxon>
        <taxon>Pezizomycotina</taxon>
        <taxon>Pezizomycetes</taxon>
        <taxon>Pezizales</taxon>
        <taxon>Tuberaceae</taxon>
        <taxon>Tuber</taxon>
    </lineage>
</organism>
<dbReference type="InterPro" id="IPR027413">
    <property type="entry name" value="GROEL-like_equatorial_sf"/>
</dbReference>
<dbReference type="SUPFAM" id="SSF48592">
    <property type="entry name" value="GroEL equatorial domain-like"/>
    <property type="match status" value="1"/>
</dbReference>
<dbReference type="Gene3D" id="1.10.560.10">
    <property type="entry name" value="GroEL-like equatorial domain"/>
    <property type="match status" value="1"/>
</dbReference>
<dbReference type="NCBIfam" id="TIGR02342">
    <property type="entry name" value="chap_CCT_delta"/>
    <property type="match status" value="1"/>
</dbReference>
<dbReference type="GO" id="GO:0016887">
    <property type="term" value="F:ATP hydrolysis activity"/>
    <property type="evidence" value="ECO:0007669"/>
    <property type="project" value="InterPro"/>
</dbReference>
<dbReference type="PROSITE" id="PS00995">
    <property type="entry name" value="TCP1_3"/>
    <property type="match status" value="1"/>
</dbReference>
<evidence type="ECO:0000313" key="11">
    <source>
        <dbReference type="EMBL" id="CUS13444.1"/>
    </source>
</evidence>
<keyword evidence="5" id="KW-0963">Cytoplasm</keyword>
<evidence type="ECO:0000256" key="1">
    <source>
        <dbReference type="ARBA" id="ARBA00004496"/>
    </source>
</evidence>
<accession>A0A292Q1Z7</accession>
<protein>
    <recommendedName>
        <fullName evidence="4 10">T-complex protein 1 subunit delta</fullName>
    </recommendedName>
</protein>
<dbReference type="SUPFAM" id="SSF52029">
    <property type="entry name" value="GroEL apical domain-like"/>
    <property type="match status" value="1"/>
</dbReference>
<evidence type="ECO:0000256" key="2">
    <source>
        <dbReference type="ARBA" id="ARBA00008020"/>
    </source>
</evidence>
<dbReference type="PROSITE" id="PS00751">
    <property type="entry name" value="TCP1_2"/>
    <property type="match status" value="1"/>
</dbReference>
<reference evidence="11" key="1">
    <citation type="submission" date="2015-10" db="EMBL/GenBank/DDBJ databases">
        <authorList>
            <person name="Regsiter A."/>
            <person name="william w."/>
        </authorList>
    </citation>
    <scope>NUCLEOTIDE SEQUENCE</scope>
    <source>
        <strain evidence="11">Montdore</strain>
    </source>
</reference>
<comment type="subunit">
    <text evidence="3">Heterooligomeric complex of about 850 to 900 kDa that forms two stacked rings, 12 to 16 nm in diameter.</text>
</comment>
<evidence type="ECO:0000256" key="4">
    <source>
        <dbReference type="ARBA" id="ARBA00016107"/>
    </source>
</evidence>